<dbReference type="InterPro" id="IPR028011">
    <property type="entry name" value="DUF4476"/>
</dbReference>
<reference evidence="3 4" key="1">
    <citation type="submission" date="2019-01" db="EMBL/GenBank/DDBJ databases">
        <title>Mucilaginibacter antarcticum sp. nov., isolated from antarctic soil.</title>
        <authorList>
            <person name="Yan Y.-Q."/>
            <person name="Du Z.-J."/>
        </authorList>
    </citation>
    <scope>NUCLEOTIDE SEQUENCE [LARGE SCALE GENOMIC DNA]</scope>
    <source>
        <strain evidence="3 4">F01003</strain>
    </source>
</reference>
<keyword evidence="4" id="KW-1185">Reference proteome</keyword>
<organism evidence="3 4">
    <name type="scientific">Mucilaginibacter gilvus</name>
    <dbReference type="NCBI Taxonomy" id="2305909"/>
    <lineage>
        <taxon>Bacteria</taxon>
        <taxon>Pseudomonadati</taxon>
        <taxon>Bacteroidota</taxon>
        <taxon>Sphingobacteriia</taxon>
        <taxon>Sphingobacteriales</taxon>
        <taxon>Sphingobacteriaceae</taxon>
        <taxon>Mucilaginibacter</taxon>
    </lineage>
</organism>
<evidence type="ECO:0000256" key="1">
    <source>
        <dbReference type="SAM" id="SignalP"/>
    </source>
</evidence>
<feature type="chain" id="PRO_5018560871" evidence="1">
    <location>
        <begin position="20"/>
        <end position="122"/>
    </location>
</feature>
<keyword evidence="1" id="KW-0732">Signal</keyword>
<dbReference type="Proteomes" id="UP000286701">
    <property type="component" value="Unassembled WGS sequence"/>
</dbReference>
<name>A0A3S3UVZ6_9SPHI</name>
<feature type="domain" description="DUF4476" evidence="2">
    <location>
        <begin position="29"/>
        <end position="117"/>
    </location>
</feature>
<accession>A0A3S3UVZ6</accession>
<dbReference type="AlphaFoldDB" id="A0A3S3UVZ6"/>
<dbReference type="OrthoDB" id="796080at2"/>
<dbReference type="Pfam" id="PF14771">
    <property type="entry name" value="DUF4476"/>
    <property type="match status" value="1"/>
</dbReference>
<gene>
    <name evidence="3" type="ORF">EPL05_05575</name>
</gene>
<comment type="caution">
    <text evidence="3">The sequence shown here is derived from an EMBL/GenBank/DDBJ whole genome shotgun (WGS) entry which is preliminary data.</text>
</comment>
<proteinExistence type="predicted"/>
<evidence type="ECO:0000259" key="2">
    <source>
        <dbReference type="Pfam" id="PF14771"/>
    </source>
</evidence>
<protein>
    <submittedName>
        <fullName evidence="3">DUF4476 domain-containing protein</fullName>
    </submittedName>
</protein>
<evidence type="ECO:0000313" key="4">
    <source>
        <dbReference type="Proteomes" id="UP000286701"/>
    </source>
</evidence>
<evidence type="ECO:0000313" key="3">
    <source>
        <dbReference type="EMBL" id="RWY55840.1"/>
    </source>
</evidence>
<sequence>MMKKLMIIILLLSATLAFAQKIQHPKQAMTDAQVATILADMKKKGSDGEKVLALSAGVKDKGIKVDQLATLLNQFGTDQSKLICAKFALQYTVDYKKYDKIQDLFGDEESKRELEDFVKKNR</sequence>
<dbReference type="EMBL" id="SBIW01000002">
    <property type="protein sequence ID" value="RWY55840.1"/>
    <property type="molecule type" value="Genomic_DNA"/>
</dbReference>
<dbReference type="RefSeq" id="WP_128532917.1">
    <property type="nucleotide sequence ID" value="NZ_SBIW01000002.1"/>
</dbReference>
<feature type="signal peptide" evidence="1">
    <location>
        <begin position="1"/>
        <end position="19"/>
    </location>
</feature>